<dbReference type="GO" id="GO:0005737">
    <property type="term" value="C:cytoplasm"/>
    <property type="evidence" value="ECO:0007669"/>
    <property type="project" value="UniProtKB-SubCell"/>
</dbReference>
<dbReference type="HAMAP" id="MF_01808">
    <property type="entry name" value="Recomb_XerC_XerD"/>
    <property type="match status" value="1"/>
</dbReference>
<comment type="similarity">
    <text evidence="2">Belongs to the 'phage' integrase family. XerC subfamily.</text>
</comment>
<dbReference type="InterPro" id="IPR011931">
    <property type="entry name" value="Recomb_XerC"/>
</dbReference>
<keyword evidence="7" id="KW-0229">DNA integration</keyword>
<comment type="caution">
    <text evidence="15">The sequence shown here is derived from an EMBL/GenBank/DDBJ whole genome shotgun (WGS) entry which is preliminary data.</text>
</comment>
<dbReference type="PANTHER" id="PTHR30349">
    <property type="entry name" value="PHAGE INTEGRASE-RELATED"/>
    <property type="match status" value="1"/>
</dbReference>
<dbReference type="AlphaFoldDB" id="A0A523YP10"/>
<dbReference type="Pfam" id="PF02899">
    <property type="entry name" value="Phage_int_SAM_1"/>
    <property type="match status" value="1"/>
</dbReference>
<dbReference type="InterPro" id="IPR004107">
    <property type="entry name" value="Integrase_SAM-like_N"/>
</dbReference>
<dbReference type="InterPro" id="IPR010998">
    <property type="entry name" value="Integrase_recombinase_N"/>
</dbReference>
<dbReference type="SUPFAM" id="SSF56349">
    <property type="entry name" value="DNA breaking-rejoining enzymes"/>
    <property type="match status" value="1"/>
</dbReference>
<dbReference type="NCBIfam" id="NF040815">
    <property type="entry name" value="recomb_XerA_Arch"/>
    <property type="match status" value="1"/>
</dbReference>
<dbReference type="InterPro" id="IPR050090">
    <property type="entry name" value="Tyrosine_recombinase_XerCD"/>
</dbReference>
<keyword evidence="10" id="KW-0131">Cell cycle</keyword>
<sequence>MSRNSIEPFIDYLSIERGLSPNTLQAYRRDLCQFRDWLKKEFLQVDSALIGNYLATLREKGNKSRTLNRKLSVVRMFYKFLYTEGKIDHNPVEGVSSPRLGRKIPSFLSEKEVEALLEAPSVDEQYGSRDRAILEVVYGAGLRISELVNLNLTDLNLKGGWVKVLGKGSKERIVPLGREACRWVRIYLRKRRIETTDKLSLFCNRYGKRLSRQACWKITKKYSQKSGITKKISPHTLRHSFATHLLSRDADLRFVQELLGHTNISTTQIYTHITQERLKKVYKKYHPRA</sequence>
<keyword evidence="8 12" id="KW-0238">DNA-binding</keyword>
<comment type="similarity">
    <text evidence="3">Belongs to the 'phage' integrase family. XerD subfamily.</text>
</comment>
<keyword evidence="4" id="KW-0963">Cytoplasm</keyword>
<dbReference type="EMBL" id="SOIJ01000137">
    <property type="protein sequence ID" value="TET93179.1"/>
    <property type="molecule type" value="Genomic_DNA"/>
</dbReference>
<feature type="domain" description="Core-binding (CB)" evidence="14">
    <location>
        <begin position="1"/>
        <end position="82"/>
    </location>
</feature>
<reference evidence="15 16" key="1">
    <citation type="submission" date="2019-03" db="EMBL/GenBank/DDBJ databases">
        <title>Metabolic potential of uncultured bacteria and archaea associated with petroleum seepage in deep-sea sediments.</title>
        <authorList>
            <person name="Dong X."/>
            <person name="Hubert C."/>
        </authorList>
    </citation>
    <scope>NUCLEOTIDE SEQUENCE [LARGE SCALE GENOMIC DNA]</scope>
    <source>
        <strain evidence="15">E29_bin28</strain>
    </source>
</reference>
<dbReference type="Proteomes" id="UP000316925">
    <property type="component" value="Unassembled WGS sequence"/>
</dbReference>
<dbReference type="CDD" id="cd00798">
    <property type="entry name" value="INT_XerDC_C"/>
    <property type="match status" value="1"/>
</dbReference>
<dbReference type="NCBIfam" id="TIGR02224">
    <property type="entry name" value="recomb_XerC"/>
    <property type="match status" value="1"/>
</dbReference>
<dbReference type="InterPro" id="IPR023009">
    <property type="entry name" value="Tyrosine_recombinase_XerC/XerD"/>
</dbReference>
<dbReference type="InterPro" id="IPR011010">
    <property type="entry name" value="DNA_brk_join_enz"/>
</dbReference>
<feature type="non-terminal residue" evidence="15">
    <location>
        <position position="289"/>
    </location>
</feature>
<protein>
    <recommendedName>
        <fullName evidence="11">Tyrosine recombinase XerC</fullName>
    </recommendedName>
</protein>
<evidence type="ECO:0000259" key="13">
    <source>
        <dbReference type="PROSITE" id="PS51898"/>
    </source>
</evidence>
<dbReference type="NCBIfam" id="NF001399">
    <property type="entry name" value="PRK00283.1"/>
    <property type="match status" value="1"/>
</dbReference>
<keyword evidence="9" id="KW-0233">DNA recombination</keyword>
<evidence type="ECO:0000256" key="10">
    <source>
        <dbReference type="ARBA" id="ARBA00023306"/>
    </source>
</evidence>
<evidence type="ECO:0000256" key="9">
    <source>
        <dbReference type="ARBA" id="ARBA00023172"/>
    </source>
</evidence>
<dbReference type="Gene3D" id="1.10.150.130">
    <property type="match status" value="1"/>
</dbReference>
<dbReference type="HAMAP" id="MF_01807">
    <property type="entry name" value="Recomb_XerD"/>
    <property type="match status" value="1"/>
</dbReference>
<evidence type="ECO:0000313" key="15">
    <source>
        <dbReference type="EMBL" id="TET93179.1"/>
    </source>
</evidence>
<dbReference type="InterPro" id="IPR011932">
    <property type="entry name" value="Recomb_XerD"/>
</dbReference>
<accession>A0A523YP10</accession>
<dbReference type="InterPro" id="IPR002104">
    <property type="entry name" value="Integrase_catalytic"/>
</dbReference>
<evidence type="ECO:0000256" key="1">
    <source>
        <dbReference type="ARBA" id="ARBA00004496"/>
    </source>
</evidence>
<evidence type="ECO:0000256" key="7">
    <source>
        <dbReference type="ARBA" id="ARBA00022908"/>
    </source>
</evidence>
<evidence type="ECO:0000256" key="5">
    <source>
        <dbReference type="ARBA" id="ARBA00022618"/>
    </source>
</evidence>
<dbReference type="GO" id="GO:0006310">
    <property type="term" value="P:DNA recombination"/>
    <property type="evidence" value="ECO:0007669"/>
    <property type="project" value="UniProtKB-UniRule"/>
</dbReference>
<evidence type="ECO:0000256" key="12">
    <source>
        <dbReference type="PROSITE-ProRule" id="PRU01248"/>
    </source>
</evidence>
<evidence type="ECO:0000256" key="2">
    <source>
        <dbReference type="ARBA" id="ARBA00006657"/>
    </source>
</evidence>
<name>A0A523YP10_UNCAE</name>
<keyword evidence="6" id="KW-0159">Chromosome partition</keyword>
<dbReference type="InterPro" id="IPR044068">
    <property type="entry name" value="CB"/>
</dbReference>
<organism evidence="15 16">
    <name type="scientific">Aerophobetes bacterium</name>
    <dbReference type="NCBI Taxonomy" id="2030807"/>
    <lineage>
        <taxon>Bacteria</taxon>
        <taxon>Candidatus Aerophobota</taxon>
    </lineage>
</organism>
<comment type="subcellular location">
    <subcellularLocation>
        <location evidence="1">Cytoplasm</location>
    </subcellularLocation>
</comment>
<dbReference type="PROSITE" id="PS51900">
    <property type="entry name" value="CB"/>
    <property type="match status" value="1"/>
</dbReference>
<dbReference type="Pfam" id="PF00589">
    <property type="entry name" value="Phage_integrase"/>
    <property type="match status" value="1"/>
</dbReference>
<dbReference type="Gene3D" id="1.10.443.10">
    <property type="entry name" value="Intergrase catalytic core"/>
    <property type="match status" value="1"/>
</dbReference>
<evidence type="ECO:0000256" key="8">
    <source>
        <dbReference type="ARBA" id="ARBA00023125"/>
    </source>
</evidence>
<dbReference type="GO" id="GO:0007059">
    <property type="term" value="P:chromosome segregation"/>
    <property type="evidence" value="ECO:0007669"/>
    <property type="project" value="UniProtKB-UniRule"/>
</dbReference>
<evidence type="ECO:0000256" key="4">
    <source>
        <dbReference type="ARBA" id="ARBA00022490"/>
    </source>
</evidence>
<keyword evidence="5" id="KW-0132">Cell division</keyword>
<evidence type="ECO:0000256" key="3">
    <source>
        <dbReference type="ARBA" id="ARBA00010450"/>
    </source>
</evidence>
<evidence type="ECO:0000256" key="6">
    <source>
        <dbReference type="ARBA" id="ARBA00022829"/>
    </source>
</evidence>
<dbReference type="PANTHER" id="PTHR30349:SF81">
    <property type="entry name" value="TYROSINE RECOMBINASE XERC"/>
    <property type="match status" value="1"/>
</dbReference>
<evidence type="ECO:0000256" key="11">
    <source>
        <dbReference type="NCBIfam" id="TIGR02224"/>
    </source>
</evidence>
<feature type="domain" description="Tyr recombinase" evidence="13">
    <location>
        <begin position="103"/>
        <end position="283"/>
    </location>
</feature>
<dbReference type="GO" id="GO:0009009">
    <property type="term" value="F:site-specific recombinase activity"/>
    <property type="evidence" value="ECO:0007669"/>
    <property type="project" value="InterPro"/>
</dbReference>
<dbReference type="GO" id="GO:0003677">
    <property type="term" value="F:DNA binding"/>
    <property type="evidence" value="ECO:0007669"/>
    <property type="project" value="UniProtKB-UniRule"/>
</dbReference>
<dbReference type="NCBIfam" id="TIGR02225">
    <property type="entry name" value="recomb_XerD"/>
    <property type="match status" value="1"/>
</dbReference>
<gene>
    <name evidence="15" type="primary">xerD</name>
    <name evidence="15" type="ORF">E3J33_02380</name>
</gene>
<evidence type="ECO:0000259" key="14">
    <source>
        <dbReference type="PROSITE" id="PS51900"/>
    </source>
</evidence>
<evidence type="ECO:0000313" key="16">
    <source>
        <dbReference type="Proteomes" id="UP000316925"/>
    </source>
</evidence>
<dbReference type="PROSITE" id="PS51898">
    <property type="entry name" value="TYR_RECOMBINASE"/>
    <property type="match status" value="1"/>
</dbReference>
<dbReference type="InterPro" id="IPR013762">
    <property type="entry name" value="Integrase-like_cat_sf"/>
</dbReference>
<proteinExistence type="inferred from homology"/>
<dbReference type="GO" id="GO:0051301">
    <property type="term" value="P:cell division"/>
    <property type="evidence" value="ECO:0007669"/>
    <property type="project" value="UniProtKB-UniRule"/>
</dbReference>